<dbReference type="EC" id="3.1.2.4" evidence="2"/>
<evidence type="ECO:0000256" key="1">
    <source>
        <dbReference type="ARBA" id="ARBA00001709"/>
    </source>
</evidence>
<keyword evidence="3" id="KW-0378">Hydrolase</keyword>
<gene>
    <name evidence="5" type="ORF">KGF56_003330</name>
</gene>
<keyword evidence="6" id="KW-1185">Reference proteome</keyword>
<dbReference type="AlphaFoldDB" id="A0AAI9SWM4"/>
<evidence type="ECO:0000313" key="6">
    <source>
        <dbReference type="Proteomes" id="UP001202479"/>
    </source>
</evidence>
<evidence type="ECO:0000259" key="4">
    <source>
        <dbReference type="Pfam" id="PF16113"/>
    </source>
</evidence>
<name>A0AAI9SWM4_9ASCO</name>
<dbReference type="GeneID" id="73380945"/>
<evidence type="ECO:0000256" key="2">
    <source>
        <dbReference type="ARBA" id="ARBA00011915"/>
    </source>
</evidence>
<evidence type="ECO:0000313" key="5">
    <source>
        <dbReference type="EMBL" id="KAI3403900.2"/>
    </source>
</evidence>
<dbReference type="InterPro" id="IPR029045">
    <property type="entry name" value="ClpP/crotonase-like_dom_sf"/>
</dbReference>
<dbReference type="Proteomes" id="UP001202479">
    <property type="component" value="Unassembled WGS sequence"/>
</dbReference>
<dbReference type="EMBL" id="JAHUZD010000118">
    <property type="protein sequence ID" value="KAI3403900.2"/>
    <property type="molecule type" value="Genomic_DNA"/>
</dbReference>
<dbReference type="PANTHER" id="PTHR43176:SF3">
    <property type="entry name" value="3-HYDROXYISOBUTYRYL-COA HYDROLASE, MITOCHONDRIAL"/>
    <property type="match status" value="1"/>
</dbReference>
<protein>
    <recommendedName>
        <fullName evidence="2">3-hydroxyisobutyryl-CoA hydrolase</fullName>
        <ecNumber evidence="2">3.1.2.4</ecNumber>
    </recommendedName>
</protein>
<dbReference type="InterPro" id="IPR018376">
    <property type="entry name" value="Enoyl-CoA_hyd/isom_CS"/>
</dbReference>
<dbReference type="RefSeq" id="XP_049179647.1">
    <property type="nucleotide sequence ID" value="XM_049324651.1"/>
</dbReference>
<dbReference type="GO" id="GO:0003860">
    <property type="term" value="F:3-hydroxyisobutyryl-CoA hydrolase activity"/>
    <property type="evidence" value="ECO:0007669"/>
    <property type="project" value="UniProtKB-EC"/>
</dbReference>
<comment type="caution">
    <text evidence="5">The sequence shown here is derived from an EMBL/GenBank/DDBJ whole genome shotgun (WGS) entry which is preliminary data.</text>
</comment>
<dbReference type="CDD" id="cd06558">
    <property type="entry name" value="crotonase-like"/>
    <property type="match status" value="1"/>
</dbReference>
<dbReference type="InterPro" id="IPR045004">
    <property type="entry name" value="ECH_dom"/>
</dbReference>
<dbReference type="PANTHER" id="PTHR43176">
    <property type="entry name" value="3-HYDROXYISOBUTYRYL-COA HYDROLASE-RELATED"/>
    <property type="match status" value="1"/>
</dbReference>
<dbReference type="SUPFAM" id="SSF52096">
    <property type="entry name" value="ClpP/crotonase"/>
    <property type="match status" value="1"/>
</dbReference>
<feature type="domain" description="Enoyl-CoA hydratase/isomerase" evidence="4">
    <location>
        <begin position="59"/>
        <end position="408"/>
    </location>
</feature>
<dbReference type="Gene3D" id="3.90.226.10">
    <property type="entry name" value="2-enoyl-CoA Hydratase, Chain A, domain 1"/>
    <property type="match status" value="1"/>
</dbReference>
<dbReference type="GO" id="GO:0006574">
    <property type="term" value="P:L-valine catabolic process"/>
    <property type="evidence" value="ECO:0007669"/>
    <property type="project" value="TreeGrafter"/>
</dbReference>
<dbReference type="Pfam" id="PF16113">
    <property type="entry name" value="ECH_2"/>
    <property type="match status" value="1"/>
</dbReference>
<evidence type="ECO:0000256" key="3">
    <source>
        <dbReference type="ARBA" id="ARBA00022801"/>
    </source>
</evidence>
<dbReference type="InterPro" id="IPR032259">
    <property type="entry name" value="HIBYL-CoA-H"/>
</dbReference>
<organism evidence="5 6">
    <name type="scientific">Candida oxycetoniae</name>
    <dbReference type="NCBI Taxonomy" id="497107"/>
    <lineage>
        <taxon>Eukaryota</taxon>
        <taxon>Fungi</taxon>
        <taxon>Dikarya</taxon>
        <taxon>Ascomycota</taxon>
        <taxon>Saccharomycotina</taxon>
        <taxon>Pichiomycetes</taxon>
        <taxon>Debaryomycetaceae</taxon>
        <taxon>Candida/Lodderomyces clade</taxon>
        <taxon>Candida</taxon>
    </lineage>
</organism>
<dbReference type="PROSITE" id="PS00166">
    <property type="entry name" value="ENOYL_COA_HYDRATASE"/>
    <property type="match status" value="1"/>
</dbReference>
<sequence>MLRSLLSQRYNYRVRLSSLSKYQLNRMSSSPKIALNSTSSSASNTEEAVVLSTKQNHARLIILNRVRKLNSLNTEMVGLITQSLLDNIRSKDNNVTILTTNSPKALCAGGDVAECAVQIEKGNPGYGADFFDKEYNMNYIIATSPKPFISLMDGITFGGGVGLSVHAPFRVATEKTKLAMPEMDIGFFPDVGTTFFLPRLDDKLGYYTALTGAVLSGLDAYFMGFATHYIKSEKIPYLINRLADLQPPELEEGAEFSLVKGNSIYFDQVNNILNDFCEKRLPSDYKFLLSDEEIKLTKEAFSQDSIENVLAYLERESEKSPFAKKTLEKLLQKPRTSLVTGFELMNQGLKNSIKQQLELEMVSATNIMRIPAEKNDFAKGVIHKLVKKIKDPFFPQWNDPSTVTPEFLKYIFTETDETLQLLTTPLIKKWFNLDFDKYPLNYGLPRAEEVASYIAGKDGSNRSYLPTPTEVFKHFKHKTNNKLGVELKIKQILDLHGETAKYDNKYVTWKD</sequence>
<dbReference type="GO" id="GO:0005739">
    <property type="term" value="C:mitochondrion"/>
    <property type="evidence" value="ECO:0007669"/>
    <property type="project" value="TreeGrafter"/>
</dbReference>
<proteinExistence type="predicted"/>
<comment type="catalytic activity">
    <reaction evidence="1">
        <text>3-hydroxy-2-methylpropanoyl-CoA + H2O = 3-hydroxy-2-methylpropanoate + CoA + H(+)</text>
        <dbReference type="Rhea" id="RHEA:20888"/>
        <dbReference type="ChEBI" id="CHEBI:11805"/>
        <dbReference type="ChEBI" id="CHEBI:15377"/>
        <dbReference type="ChEBI" id="CHEBI:15378"/>
        <dbReference type="ChEBI" id="CHEBI:57287"/>
        <dbReference type="ChEBI" id="CHEBI:57340"/>
        <dbReference type="EC" id="3.1.2.4"/>
    </reaction>
</comment>
<dbReference type="FunFam" id="3.90.226.10:FF:000080">
    <property type="entry name" value="3-hydroxyisobutyryl-CoA hydrolase, mitochondrial"/>
    <property type="match status" value="1"/>
</dbReference>
<reference evidence="5" key="1">
    <citation type="journal article" date="2022" name="DNA Res.">
        <title>Genome analysis of five recently described species of the CUG-Ser clade uncovers Candida theae as a new hybrid lineage with pathogenic potential in the Candida parapsilosis species complex.</title>
        <authorList>
            <person name="Mixao V."/>
            <person name="Del Olmo V."/>
            <person name="Hegedusova E."/>
            <person name="Saus E."/>
            <person name="Pryszcz L."/>
            <person name="Cillingova A."/>
            <person name="Nosek J."/>
            <person name="Gabaldon T."/>
        </authorList>
    </citation>
    <scope>NUCLEOTIDE SEQUENCE</scope>
    <source>
        <strain evidence="5">CBS 10844</strain>
    </source>
</reference>
<accession>A0AAI9SWM4</accession>